<keyword evidence="5" id="KW-1185">Reference proteome</keyword>
<dbReference type="Gene3D" id="3.90.730.10">
    <property type="entry name" value="Ribonuclease T2-like"/>
    <property type="match status" value="1"/>
</dbReference>
<feature type="chain" id="PRO_5025654242" evidence="3">
    <location>
        <begin position="24"/>
        <end position="233"/>
    </location>
</feature>
<dbReference type="Proteomes" id="UP000447434">
    <property type="component" value="Chromosome 21"/>
</dbReference>
<dbReference type="SUPFAM" id="SSF55895">
    <property type="entry name" value="Ribonuclease Rh-like"/>
    <property type="match status" value="1"/>
</dbReference>
<evidence type="ECO:0000313" key="4">
    <source>
        <dbReference type="EMBL" id="KAE9590362.1"/>
    </source>
</evidence>
<gene>
    <name evidence="4" type="ORF">Lalb_Chr21g0318791</name>
</gene>
<dbReference type="OrthoDB" id="851690at2759"/>
<reference evidence="5" key="1">
    <citation type="journal article" date="2020" name="Nat. Commun.">
        <title>Genome sequence of the cluster root forming white lupin.</title>
        <authorList>
            <person name="Hufnagel B."/>
            <person name="Marques A."/>
            <person name="Soriano A."/>
            <person name="Marques L."/>
            <person name="Divol F."/>
            <person name="Doumas P."/>
            <person name="Sallet E."/>
            <person name="Mancinotti D."/>
            <person name="Carrere S."/>
            <person name="Marande W."/>
            <person name="Arribat S."/>
            <person name="Keller J."/>
            <person name="Huneau C."/>
            <person name="Blein T."/>
            <person name="Aime D."/>
            <person name="Laguerre M."/>
            <person name="Taylor J."/>
            <person name="Schubert V."/>
            <person name="Nelson M."/>
            <person name="Geu-Flores F."/>
            <person name="Crespi M."/>
            <person name="Gallardo-Guerrero K."/>
            <person name="Delaux P.-M."/>
            <person name="Salse J."/>
            <person name="Berges H."/>
            <person name="Guyot R."/>
            <person name="Gouzy J."/>
            <person name="Peret B."/>
        </authorList>
    </citation>
    <scope>NUCLEOTIDE SEQUENCE [LARGE SCALE GENOMIC DNA]</scope>
    <source>
        <strain evidence="5">cv. Amiga</strain>
    </source>
</reference>
<comment type="caution">
    <text evidence="4">The sequence shown here is derived from an EMBL/GenBank/DDBJ whole genome shotgun (WGS) entry which is preliminary data.</text>
</comment>
<dbReference type="PANTHER" id="PTHR11240">
    <property type="entry name" value="RIBONUCLEASE T2"/>
    <property type="match status" value="1"/>
</dbReference>
<dbReference type="InterPro" id="IPR001568">
    <property type="entry name" value="RNase_T2-like"/>
</dbReference>
<dbReference type="GO" id="GO:0033897">
    <property type="term" value="F:ribonuclease T2 activity"/>
    <property type="evidence" value="ECO:0007669"/>
    <property type="project" value="InterPro"/>
</dbReference>
<evidence type="ECO:0000256" key="3">
    <source>
        <dbReference type="SAM" id="SignalP"/>
    </source>
</evidence>
<dbReference type="AlphaFoldDB" id="A0A6A4NLF9"/>
<evidence type="ECO:0000256" key="2">
    <source>
        <dbReference type="RuleBase" id="RU004328"/>
    </source>
</evidence>
<dbReference type="Pfam" id="PF00445">
    <property type="entry name" value="Ribonuclease_T2"/>
    <property type="match status" value="1"/>
</dbReference>
<organism evidence="4 5">
    <name type="scientific">Lupinus albus</name>
    <name type="common">White lupine</name>
    <name type="synonym">Lupinus termis</name>
    <dbReference type="NCBI Taxonomy" id="3870"/>
    <lineage>
        <taxon>Eukaryota</taxon>
        <taxon>Viridiplantae</taxon>
        <taxon>Streptophyta</taxon>
        <taxon>Embryophyta</taxon>
        <taxon>Tracheophyta</taxon>
        <taxon>Spermatophyta</taxon>
        <taxon>Magnoliopsida</taxon>
        <taxon>eudicotyledons</taxon>
        <taxon>Gunneridae</taxon>
        <taxon>Pentapetalae</taxon>
        <taxon>rosids</taxon>
        <taxon>fabids</taxon>
        <taxon>Fabales</taxon>
        <taxon>Fabaceae</taxon>
        <taxon>Papilionoideae</taxon>
        <taxon>50 kb inversion clade</taxon>
        <taxon>genistoids sensu lato</taxon>
        <taxon>core genistoids</taxon>
        <taxon>Genisteae</taxon>
        <taxon>Lupinus</taxon>
    </lineage>
</organism>
<proteinExistence type="inferred from homology"/>
<dbReference type="GO" id="GO:0003723">
    <property type="term" value="F:RNA binding"/>
    <property type="evidence" value="ECO:0007669"/>
    <property type="project" value="InterPro"/>
</dbReference>
<dbReference type="InterPro" id="IPR036430">
    <property type="entry name" value="RNase_T2-like_sf"/>
</dbReference>
<name>A0A6A4NLF9_LUPAL</name>
<dbReference type="EMBL" id="WOCE01000021">
    <property type="protein sequence ID" value="KAE9590362.1"/>
    <property type="molecule type" value="Genomic_DNA"/>
</dbReference>
<evidence type="ECO:0000256" key="1">
    <source>
        <dbReference type="ARBA" id="ARBA00007469"/>
    </source>
</evidence>
<dbReference type="PANTHER" id="PTHR11240:SF22">
    <property type="entry name" value="RIBONUCLEASE T2"/>
    <property type="match status" value="1"/>
</dbReference>
<protein>
    <submittedName>
        <fullName evidence="4">Putative ribonuclease T(2)</fullName>
    </submittedName>
</protein>
<comment type="similarity">
    <text evidence="1 2">Belongs to the RNase T2 family.</text>
</comment>
<evidence type="ECO:0000313" key="5">
    <source>
        <dbReference type="Proteomes" id="UP000447434"/>
    </source>
</evidence>
<accession>A0A6A4NLF9</accession>
<sequence length="233" mass="26370">MSNQFIVIVLVFFSFINVILVSSDTTSDLHGYILVLQWPNTTCFMKNTKFSKNVMYPRSFGIHGLRPINSIFTKPKETSKFHYPKSGLQCPRAIPQDLPIYWPNILKGDNTVFWAHEWESHGRYSGLEICAYFIKTLSLYKKLNTLKLVEALATSSKHVVLGSSYDLPILSAAFKETLGDGKNDITIKCAKIGISYYLWEVHVYVNTTFSLVNSPKLSEGCLKGEDIIFPSPL</sequence>
<keyword evidence="3" id="KW-0732">Signal</keyword>
<feature type="signal peptide" evidence="3">
    <location>
        <begin position="1"/>
        <end position="23"/>
    </location>
</feature>